<protein>
    <submittedName>
        <fullName evidence="2">Uncharacterized protein</fullName>
    </submittedName>
</protein>
<dbReference type="AlphaFoldDB" id="A0AAD7WTV5"/>
<evidence type="ECO:0000313" key="2">
    <source>
        <dbReference type="EMBL" id="KAJ8408089.1"/>
    </source>
</evidence>
<keyword evidence="3" id="KW-1185">Reference proteome</keyword>
<name>A0AAD7WTV5_9TELE</name>
<evidence type="ECO:0000313" key="3">
    <source>
        <dbReference type="Proteomes" id="UP001221898"/>
    </source>
</evidence>
<comment type="caution">
    <text evidence="2">The sequence shown here is derived from an EMBL/GenBank/DDBJ whole genome shotgun (WGS) entry which is preliminary data.</text>
</comment>
<proteinExistence type="predicted"/>
<feature type="region of interest" description="Disordered" evidence="1">
    <location>
        <begin position="22"/>
        <end position="47"/>
    </location>
</feature>
<dbReference type="Proteomes" id="UP001221898">
    <property type="component" value="Unassembled WGS sequence"/>
</dbReference>
<reference evidence="2" key="1">
    <citation type="journal article" date="2023" name="Science">
        <title>Genome structures resolve the early diversification of teleost fishes.</title>
        <authorList>
            <person name="Parey E."/>
            <person name="Louis A."/>
            <person name="Montfort J."/>
            <person name="Bouchez O."/>
            <person name="Roques C."/>
            <person name="Iampietro C."/>
            <person name="Lluch J."/>
            <person name="Castinel A."/>
            <person name="Donnadieu C."/>
            <person name="Desvignes T."/>
            <person name="Floi Bucao C."/>
            <person name="Jouanno E."/>
            <person name="Wen M."/>
            <person name="Mejri S."/>
            <person name="Dirks R."/>
            <person name="Jansen H."/>
            <person name="Henkel C."/>
            <person name="Chen W.J."/>
            <person name="Zahm M."/>
            <person name="Cabau C."/>
            <person name="Klopp C."/>
            <person name="Thompson A.W."/>
            <person name="Robinson-Rechavi M."/>
            <person name="Braasch I."/>
            <person name="Lecointre G."/>
            <person name="Bobe J."/>
            <person name="Postlethwait J.H."/>
            <person name="Berthelot C."/>
            <person name="Roest Crollius H."/>
            <person name="Guiguen Y."/>
        </authorList>
    </citation>
    <scope>NUCLEOTIDE SEQUENCE</scope>
    <source>
        <strain evidence="2">NC1722</strain>
    </source>
</reference>
<accession>A0AAD7WTV5</accession>
<gene>
    <name evidence="2" type="ORF">AAFF_G00263170</name>
</gene>
<feature type="compositionally biased region" description="Basic and acidic residues" evidence="1">
    <location>
        <begin position="36"/>
        <end position="47"/>
    </location>
</feature>
<evidence type="ECO:0000256" key="1">
    <source>
        <dbReference type="SAM" id="MobiDB-lite"/>
    </source>
</evidence>
<organism evidence="2 3">
    <name type="scientific">Aldrovandia affinis</name>
    <dbReference type="NCBI Taxonomy" id="143900"/>
    <lineage>
        <taxon>Eukaryota</taxon>
        <taxon>Metazoa</taxon>
        <taxon>Chordata</taxon>
        <taxon>Craniata</taxon>
        <taxon>Vertebrata</taxon>
        <taxon>Euteleostomi</taxon>
        <taxon>Actinopterygii</taxon>
        <taxon>Neopterygii</taxon>
        <taxon>Teleostei</taxon>
        <taxon>Notacanthiformes</taxon>
        <taxon>Halosauridae</taxon>
        <taxon>Aldrovandia</taxon>
    </lineage>
</organism>
<dbReference type="EMBL" id="JAINUG010000036">
    <property type="protein sequence ID" value="KAJ8408089.1"/>
    <property type="molecule type" value="Genomic_DNA"/>
</dbReference>
<sequence length="120" mass="13861">MTIAVNRSVVCLKLWLNEWRRRSEPRESTYSWRPKHQQDTRRHGGQCERHRAIRLMWAGNKPSLWPDRGMRLMKAEPRGSSGTGRSSLIIRIHPSALRAKRAPNRCIQAALTARPELAAN</sequence>